<evidence type="ECO:0000313" key="5">
    <source>
        <dbReference type="Proteomes" id="UP001589867"/>
    </source>
</evidence>
<feature type="signal peptide" evidence="2">
    <location>
        <begin position="1"/>
        <end position="32"/>
    </location>
</feature>
<dbReference type="Pfam" id="PF25275">
    <property type="entry name" value="Golvesin_C"/>
    <property type="match status" value="1"/>
</dbReference>
<keyword evidence="5" id="KW-1185">Reference proteome</keyword>
<evidence type="ECO:0000259" key="3">
    <source>
        <dbReference type="Pfam" id="PF25275"/>
    </source>
</evidence>
<evidence type="ECO:0000256" key="2">
    <source>
        <dbReference type="SAM" id="SignalP"/>
    </source>
</evidence>
<organism evidence="4 5">
    <name type="scientific">Phytohabitans kaempferiae</name>
    <dbReference type="NCBI Taxonomy" id="1620943"/>
    <lineage>
        <taxon>Bacteria</taxon>
        <taxon>Bacillati</taxon>
        <taxon>Actinomycetota</taxon>
        <taxon>Actinomycetes</taxon>
        <taxon>Micromonosporales</taxon>
        <taxon>Micromonosporaceae</taxon>
    </lineage>
</organism>
<name>A0ABV6MD99_9ACTN</name>
<dbReference type="InterPro" id="IPR033803">
    <property type="entry name" value="CBD-like_Golvesin-Xly"/>
</dbReference>
<proteinExistence type="predicted"/>
<protein>
    <recommendedName>
        <fullName evidence="3">Golvesin/Xly CBD-like domain-containing protein</fullName>
    </recommendedName>
</protein>
<keyword evidence="2" id="KW-0732">Signal</keyword>
<feature type="chain" id="PRO_5046083995" description="Golvesin/Xly CBD-like domain-containing protein" evidence="2">
    <location>
        <begin position="33"/>
        <end position="739"/>
    </location>
</feature>
<dbReference type="EMBL" id="JBHLUH010000071">
    <property type="protein sequence ID" value="MFC0532412.1"/>
    <property type="molecule type" value="Genomic_DNA"/>
</dbReference>
<feature type="domain" description="Golvesin/Xly CBD-like" evidence="3">
    <location>
        <begin position="605"/>
        <end position="718"/>
    </location>
</feature>
<evidence type="ECO:0000256" key="1">
    <source>
        <dbReference type="SAM" id="MobiDB-lite"/>
    </source>
</evidence>
<dbReference type="RefSeq" id="WP_377258418.1">
    <property type="nucleotide sequence ID" value="NZ_JBHLUH010000071.1"/>
</dbReference>
<sequence>MSFDARRWYVLALSGLLAVGGLVTTVASPAAAQDPPPPCEPGYQYYVDGPCDGGDGWIFNPPTFREQVGCGVSVLTSRSAPLTSYAYYYKNCNPPGGALECVTWVDPQLMLQNGSGRKYAGRYPGASAYLGHDSEIDNYQHPTNPYYGDDIIPSSIFVRTMEPGQVCDPRLGVPFLWAGTGPGGTDPLPPDEDDPCAGSNARCNNDGPDGGGDHGQAPHVTVFGQVVAPVNLVPPPGVGDRPLRDARYELWYYGKDGPGTAVQWRPVLSGSDSDHRPAGYPVRGNLDATGAYRLDFVYPQAFSLANGDPWEGCPDTGEAFLRSHTCAEAHLQLRVYPENANRSVVIVEDLEIEDDPLVMHTVNLGRFHQRLPGDQVTTATSEWALAYRGVYNVRDIWTPTVHPNVTVRIHDEGGSYYNPTTSIVNLNRSSAGYHGIEHETAHRYLHHVYGFVTQKEPECQTHEYTEASGPKCAFAEGLANFVAVAAQGSTRYQLNAAEYDEIEECLTVILSGTYTCEPGASVEGNVAGSLWDLYDSGLELDSRESWTGLSDEREVPFMTIMSVIASAKPETAHDFWRAWVSSSPYRAPDRELALLNRISLISVVDAEPTGASGEWTETACDRCTGGGYLVRSQYEDGSHVWDLSDDIPASQPSTYDLWVRLPGGHSELDPDARYRVTVQGGVEEASVDQSAASGGWINLRAAGFLLDPSEDVTVTLVNGALTPGTPLMAEGLLVAVHTG</sequence>
<comment type="caution">
    <text evidence="4">The sequence shown here is derived from an EMBL/GenBank/DDBJ whole genome shotgun (WGS) entry which is preliminary data.</text>
</comment>
<feature type="region of interest" description="Disordered" evidence="1">
    <location>
        <begin position="181"/>
        <end position="217"/>
    </location>
</feature>
<reference evidence="4 5" key="1">
    <citation type="submission" date="2024-09" db="EMBL/GenBank/DDBJ databases">
        <authorList>
            <person name="Sun Q."/>
            <person name="Mori K."/>
        </authorList>
    </citation>
    <scope>NUCLEOTIDE SEQUENCE [LARGE SCALE GENOMIC DNA]</scope>
    <source>
        <strain evidence="4 5">TBRC 3947</strain>
    </source>
</reference>
<gene>
    <name evidence="4" type="ORF">ACFFIA_32675</name>
</gene>
<dbReference type="Proteomes" id="UP001589867">
    <property type="component" value="Unassembled WGS sequence"/>
</dbReference>
<accession>A0ABV6MD99</accession>
<evidence type="ECO:0000313" key="4">
    <source>
        <dbReference type="EMBL" id="MFC0532412.1"/>
    </source>
</evidence>